<organism evidence="1 2">
    <name type="scientific">Mycobacteroides saopaulense</name>
    <dbReference type="NCBI Taxonomy" id="1578165"/>
    <lineage>
        <taxon>Bacteria</taxon>
        <taxon>Bacillati</taxon>
        <taxon>Actinomycetota</taxon>
        <taxon>Actinomycetes</taxon>
        <taxon>Mycobacteriales</taxon>
        <taxon>Mycobacteriaceae</taxon>
        <taxon>Mycobacteroides</taxon>
    </lineage>
</organism>
<sequence>MGHDMTAPQIHPDLTDALARPRTIEHCVHTLQHLPDGWIVGFQAPGRGPLSASSGPVGPNGEWNFYVSYWVWGYGNLTGDEVFDAFVKVWTDWGWVETTDPAGSQTRAAYGRTPDGYHIKIYRGVHDGVAITWTSPYFPASGSAYGGAMPSIISKDGPQSYEQPQRD</sequence>
<dbReference type="AlphaFoldDB" id="A0A1X0J427"/>
<dbReference type="EMBL" id="MVII01000015">
    <property type="protein sequence ID" value="ORB56755.1"/>
    <property type="molecule type" value="Genomic_DNA"/>
</dbReference>
<evidence type="ECO:0000313" key="2">
    <source>
        <dbReference type="Proteomes" id="UP000192434"/>
    </source>
</evidence>
<reference evidence="1 2" key="1">
    <citation type="submission" date="2016-12" db="EMBL/GenBank/DDBJ databases">
        <title>The new phylogeny of genus Mycobacterium.</title>
        <authorList>
            <person name="Tortoli E."/>
            <person name="Trovato A."/>
            <person name="Cirillo D.M."/>
        </authorList>
    </citation>
    <scope>NUCLEOTIDE SEQUENCE [LARGE SCALE GENOMIC DNA]</scope>
    <source>
        <strain evidence="1 2">CCUG 66554</strain>
    </source>
</reference>
<name>A0A1X0J427_9MYCO</name>
<protein>
    <submittedName>
        <fullName evidence="1">Uncharacterized protein</fullName>
    </submittedName>
</protein>
<evidence type="ECO:0000313" key="1">
    <source>
        <dbReference type="EMBL" id="ORB56755.1"/>
    </source>
</evidence>
<proteinExistence type="predicted"/>
<accession>A0A1X0J427</accession>
<comment type="caution">
    <text evidence="1">The sequence shown here is derived from an EMBL/GenBank/DDBJ whole genome shotgun (WGS) entry which is preliminary data.</text>
</comment>
<dbReference type="Proteomes" id="UP000192434">
    <property type="component" value="Unassembled WGS sequence"/>
</dbReference>
<gene>
    <name evidence="1" type="ORF">BST43_13280</name>
</gene>